<organism evidence="10 11">
    <name type="scientific">Wolfiporia cocos (strain MD-104)</name>
    <name type="common">Brown rot fungus</name>
    <dbReference type="NCBI Taxonomy" id="742152"/>
    <lineage>
        <taxon>Eukaryota</taxon>
        <taxon>Fungi</taxon>
        <taxon>Dikarya</taxon>
        <taxon>Basidiomycota</taxon>
        <taxon>Agaricomycotina</taxon>
        <taxon>Agaricomycetes</taxon>
        <taxon>Polyporales</taxon>
        <taxon>Phaeolaceae</taxon>
        <taxon>Wolfiporia</taxon>
    </lineage>
</organism>
<dbReference type="InterPro" id="IPR044880">
    <property type="entry name" value="NCX_ion-bd_dom_sf"/>
</dbReference>
<feature type="transmembrane region" description="Helical" evidence="8">
    <location>
        <begin position="581"/>
        <end position="599"/>
    </location>
</feature>
<feature type="transmembrane region" description="Helical" evidence="8">
    <location>
        <begin position="665"/>
        <end position="684"/>
    </location>
</feature>
<keyword evidence="11" id="KW-1185">Reference proteome</keyword>
<evidence type="ECO:0000256" key="4">
    <source>
        <dbReference type="ARBA" id="ARBA00022692"/>
    </source>
</evidence>
<feature type="domain" description="Sodium/calcium exchanger membrane region" evidence="9">
    <location>
        <begin position="642"/>
        <end position="786"/>
    </location>
</feature>
<feature type="transmembrane region" description="Helical" evidence="8">
    <location>
        <begin position="606"/>
        <end position="627"/>
    </location>
</feature>
<keyword evidence="4 8" id="KW-0812">Transmembrane</keyword>
<evidence type="ECO:0000256" key="6">
    <source>
        <dbReference type="ARBA" id="ARBA00023136"/>
    </source>
</evidence>
<evidence type="ECO:0000313" key="10">
    <source>
        <dbReference type="EMBL" id="PCH42148.1"/>
    </source>
</evidence>
<evidence type="ECO:0000256" key="5">
    <source>
        <dbReference type="ARBA" id="ARBA00022989"/>
    </source>
</evidence>
<comment type="similarity">
    <text evidence="2">Belongs to the Ca(2+):cation antiporter (CaCA) (TC 2.A.19) family.</text>
</comment>
<dbReference type="GO" id="GO:0006874">
    <property type="term" value="P:intracellular calcium ion homeostasis"/>
    <property type="evidence" value="ECO:0007669"/>
    <property type="project" value="TreeGrafter"/>
</dbReference>
<keyword evidence="5 8" id="KW-1133">Transmembrane helix</keyword>
<dbReference type="PANTHER" id="PTHR12266:SF0">
    <property type="entry name" value="MITOCHONDRIAL SODIUM_CALCIUM EXCHANGER PROTEIN"/>
    <property type="match status" value="1"/>
</dbReference>
<dbReference type="STRING" id="742152.A0A2H3JWC5"/>
<dbReference type="AlphaFoldDB" id="A0A2H3JWC5"/>
<protein>
    <recommendedName>
        <fullName evidence="9">Sodium/calcium exchanger membrane region domain-containing protein</fullName>
    </recommendedName>
</protein>
<dbReference type="Pfam" id="PF01699">
    <property type="entry name" value="Na_Ca_ex"/>
    <property type="match status" value="2"/>
</dbReference>
<sequence length="794" mass="86972">MWSGIPKLVFVTAFVVNCVLWSHSRYGQVYSVRSDIAQIARRDLPSRTYANWSESTLVGPGEGGDEECFPIAVPAEQQCTHVRDSCPGTRTFLSIPYLETYFCSDASLHPLLFVGYLLWLVFLFSTLGISASDFFCPNLATLAQLLGLDENMAGVTFLAFGNGSPDVFSTFSAMKANSGGLAIGELLGAATFVVSCVVGSLCIIKPFRVMRYRFFRDVGFFTIAVVVLLVVLWDSKIEGWEAGSLVLLYLLYVAIVVGGSLWEKHLERKRRYEELIRDEFREDTVVHTPYHDEEPYSDGPSPSASARSTLQVPGHARSRAVSSPEPPRLELRTDLPPRPRTRTPSPHSTPHLNTMPSFSLVGALEFRRIVSSLQQEAAGSSLNMFETPRSPYPGGHYHYHSRSRPLSLASENQDPWDTTLGVPLDERSPQVVTPALADEAHIDEAGPLPTIPTIAHTPASPVMSETDTESQHYVPPTRRQRVVRALRHTFHLLFPTLHGFRSKLFLGKVTAVLAAPAVMALTLTLPVVVTPYDSTGNEREKTHGGANESRLIEFEEEGVERALIAEEEVTEEMHELKFNKWLMAVQCTLGPLFCVAILFDGTRHEPWLLLATGVSGFTAGIIVAVFSDQGTHPTALLARCVMGFTVAVVWIMAIADEVVEVLQTFGFVFGLSDAIIGLTIFAVGNSLADLVANMSVAVFAPIMGFSACFGGPMLNILLGVGISGSYIIHHTAEPYHLHFSSTLLITGIGLLGLLLLTLVFVPWNGFFLPRGWGVTLILAYMALMVANVSVELMS</sequence>
<dbReference type="GO" id="GO:0016020">
    <property type="term" value="C:membrane"/>
    <property type="evidence" value="ECO:0007669"/>
    <property type="project" value="UniProtKB-SubCell"/>
</dbReference>
<feature type="domain" description="Sodium/calcium exchanger membrane region" evidence="9">
    <location>
        <begin position="118"/>
        <end position="257"/>
    </location>
</feature>
<keyword evidence="3" id="KW-0813">Transport</keyword>
<keyword evidence="6 8" id="KW-0472">Membrane</keyword>
<feature type="transmembrane region" description="Helical" evidence="8">
    <location>
        <begin position="743"/>
        <end position="765"/>
    </location>
</feature>
<feature type="transmembrane region" description="Helical" evidence="8">
    <location>
        <begin position="509"/>
        <end position="529"/>
    </location>
</feature>
<feature type="transmembrane region" description="Helical" evidence="8">
    <location>
        <begin position="214"/>
        <end position="233"/>
    </location>
</feature>
<feature type="compositionally biased region" description="Basic and acidic residues" evidence="7">
    <location>
        <begin position="327"/>
        <end position="337"/>
    </location>
</feature>
<dbReference type="Gene3D" id="1.20.1420.30">
    <property type="entry name" value="NCX, central ion-binding region"/>
    <property type="match status" value="2"/>
</dbReference>
<feature type="transmembrane region" description="Helical" evidence="8">
    <location>
        <begin position="181"/>
        <end position="202"/>
    </location>
</feature>
<feature type="transmembrane region" description="Helical" evidence="8">
    <location>
        <begin position="245"/>
        <end position="262"/>
    </location>
</feature>
<evidence type="ECO:0000256" key="1">
    <source>
        <dbReference type="ARBA" id="ARBA00004141"/>
    </source>
</evidence>
<dbReference type="OMA" id="ARAHFHI"/>
<evidence type="ECO:0000313" key="11">
    <source>
        <dbReference type="Proteomes" id="UP000218811"/>
    </source>
</evidence>
<dbReference type="GO" id="GO:0008324">
    <property type="term" value="F:monoatomic cation transmembrane transporter activity"/>
    <property type="evidence" value="ECO:0007669"/>
    <property type="project" value="TreeGrafter"/>
</dbReference>
<feature type="transmembrane region" description="Helical" evidence="8">
    <location>
        <begin position="633"/>
        <end position="653"/>
    </location>
</feature>
<feature type="compositionally biased region" description="Polar residues" evidence="7">
    <location>
        <begin position="300"/>
        <end position="311"/>
    </location>
</feature>
<feature type="transmembrane region" description="Helical" evidence="8">
    <location>
        <begin position="771"/>
        <end position="790"/>
    </location>
</feature>
<dbReference type="OrthoDB" id="407410at2759"/>
<evidence type="ECO:0000256" key="3">
    <source>
        <dbReference type="ARBA" id="ARBA00022448"/>
    </source>
</evidence>
<name>A0A2H3JWC5_WOLCO</name>
<evidence type="ECO:0000256" key="8">
    <source>
        <dbReference type="SAM" id="Phobius"/>
    </source>
</evidence>
<evidence type="ECO:0000256" key="7">
    <source>
        <dbReference type="SAM" id="MobiDB-lite"/>
    </source>
</evidence>
<dbReference type="PANTHER" id="PTHR12266">
    <property type="entry name" value="NA+/CA2+ K+ INDEPENDENT EXCHANGER"/>
    <property type="match status" value="1"/>
</dbReference>
<dbReference type="InterPro" id="IPR051359">
    <property type="entry name" value="CaCA_antiporter"/>
</dbReference>
<evidence type="ECO:0000259" key="9">
    <source>
        <dbReference type="Pfam" id="PF01699"/>
    </source>
</evidence>
<proteinExistence type="inferred from homology"/>
<feature type="region of interest" description="Disordered" evidence="7">
    <location>
        <begin position="287"/>
        <end position="355"/>
    </location>
</feature>
<dbReference type="Proteomes" id="UP000218811">
    <property type="component" value="Unassembled WGS sequence"/>
</dbReference>
<gene>
    <name evidence="10" type="ORF">WOLCODRAFT_17520</name>
</gene>
<dbReference type="EMBL" id="KB468124">
    <property type="protein sequence ID" value="PCH42148.1"/>
    <property type="molecule type" value="Genomic_DNA"/>
</dbReference>
<evidence type="ECO:0000256" key="2">
    <source>
        <dbReference type="ARBA" id="ARBA00008170"/>
    </source>
</evidence>
<feature type="transmembrane region" description="Helical" evidence="8">
    <location>
        <begin position="696"/>
        <end position="722"/>
    </location>
</feature>
<accession>A0A2H3JWC5</accession>
<reference evidence="10 11" key="1">
    <citation type="journal article" date="2012" name="Science">
        <title>The Paleozoic origin of enzymatic lignin decomposition reconstructed from 31 fungal genomes.</title>
        <authorList>
            <person name="Floudas D."/>
            <person name="Binder M."/>
            <person name="Riley R."/>
            <person name="Barry K."/>
            <person name="Blanchette R.A."/>
            <person name="Henrissat B."/>
            <person name="Martinez A.T."/>
            <person name="Otillar R."/>
            <person name="Spatafora J.W."/>
            <person name="Yadav J.S."/>
            <person name="Aerts A."/>
            <person name="Benoit I."/>
            <person name="Boyd A."/>
            <person name="Carlson A."/>
            <person name="Copeland A."/>
            <person name="Coutinho P.M."/>
            <person name="de Vries R.P."/>
            <person name="Ferreira P."/>
            <person name="Findley K."/>
            <person name="Foster B."/>
            <person name="Gaskell J."/>
            <person name="Glotzer D."/>
            <person name="Gorecki P."/>
            <person name="Heitman J."/>
            <person name="Hesse C."/>
            <person name="Hori C."/>
            <person name="Igarashi K."/>
            <person name="Jurgens J.A."/>
            <person name="Kallen N."/>
            <person name="Kersten P."/>
            <person name="Kohler A."/>
            <person name="Kuees U."/>
            <person name="Kumar T.K.A."/>
            <person name="Kuo A."/>
            <person name="LaButti K."/>
            <person name="Larrondo L.F."/>
            <person name="Lindquist E."/>
            <person name="Ling A."/>
            <person name="Lombard V."/>
            <person name="Lucas S."/>
            <person name="Lundell T."/>
            <person name="Martin R."/>
            <person name="McLaughlin D.J."/>
            <person name="Morgenstern I."/>
            <person name="Morin E."/>
            <person name="Murat C."/>
            <person name="Nagy L.G."/>
            <person name="Nolan M."/>
            <person name="Ohm R.A."/>
            <person name="Patyshakuliyeva A."/>
            <person name="Rokas A."/>
            <person name="Ruiz-Duenas F.J."/>
            <person name="Sabat G."/>
            <person name="Salamov A."/>
            <person name="Samejima M."/>
            <person name="Schmutz J."/>
            <person name="Slot J.C."/>
            <person name="St John F."/>
            <person name="Stenlid J."/>
            <person name="Sun H."/>
            <person name="Sun S."/>
            <person name="Syed K."/>
            <person name="Tsang A."/>
            <person name="Wiebenga A."/>
            <person name="Young D."/>
            <person name="Pisabarro A."/>
            <person name="Eastwood D.C."/>
            <person name="Martin F."/>
            <person name="Cullen D."/>
            <person name="Grigoriev I.V."/>
            <person name="Hibbett D.S."/>
        </authorList>
    </citation>
    <scope>NUCLEOTIDE SEQUENCE [LARGE SCALE GENOMIC DNA]</scope>
    <source>
        <strain evidence="10 11">MD-104</strain>
    </source>
</reference>
<feature type="compositionally biased region" description="Low complexity" evidence="7">
    <location>
        <begin position="342"/>
        <end position="352"/>
    </location>
</feature>
<comment type="subcellular location">
    <subcellularLocation>
        <location evidence="1">Membrane</location>
        <topology evidence="1">Multi-pass membrane protein</topology>
    </subcellularLocation>
</comment>
<dbReference type="InterPro" id="IPR004837">
    <property type="entry name" value="NaCa_Exmemb"/>
</dbReference>
<feature type="transmembrane region" description="Helical" evidence="8">
    <location>
        <begin position="111"/>
        <end position="131"/>
    </location>
</feature>